<dbReference type="EMBL" id="JAGSOG010000089">
    <property type="protein sequence ID" value="MBR7835284.1"/>
    <property type="molecule type" value="Genomic_DNA"/>
</dbReference>
<evidence type="ECO:0000313" key="1">
    <source>
        <dbReference type="EMBL" id="MBR7835284.1"/>
    </source>
</evidence>
<dbReference type="Proteomes" id="UP000675781">
    <property type="component" value="Unassembled WGS sequence"/>
</dbReference>
<evidence type="ECO:0000313" key="2">
    <source>
        <dbReference type="Proteomes" id="UP000675781"/>
    </source>
</evidence>
<keyword evidence="2" id="KW-1185">Reference proteome</keyword>
<accession>A0A941EUH1</accession>
<evidence type="ECO:0008006" key="3">
    <source>
        <dbReference type="Google" id="ProtNLM"/>
    </source>
</evidence>
<name>A0A941EUH1_9ACTN</name>
<reference evidence="1" key="1">
    <citation type="submission" date="2021-04" db="EMBL/GenBank/DDBJ databases">
        <title>Genome based classification of Actinospica acidithermotolerans sp. nov., an actinobacterium isolated from an Indonesian hot spring.</title>
        <authorList>
            <person name="Kusuma A.B."/>
            <person name="Putra K.E."/>
            <person name="Nafisah S."/>
            <person name="Loh J."/>
            <person name="Nouioui I."/>
            <person name="Goodfellow M."/>
        </authorList>
    </citation>
    <scope>NUCLEOTIDE SEQUENCE</scope>
    <source>
        <strain evidence="1">CSCA 57</strain>
    </source>
</reference>
<comment type="caution">
    <text evidence="1">The sequence shown here is derived from an EMBL/GenBank/DDBJ whole genome shotgun (WGS) entry which is preliminary data.</text>
</comment>
<dbReference type="AlphaFoldDB" id="A0A941EUH1"/>
<organism evidence="1 2">
    <name type="scientific">Actinospica durhamensis</name>
    <dbReference type="NCBI Taxonomy" id="1508375"/>
    <lineage>
        <taxon>Bacteria</taxon>
        <taxon>Bacillati</taxon>
        <taxon>Actinomycetota</taxon>
        <taxon>Actinomycetes</taxon>
        <taxon>Catenulisporales</taxon>
        <taxon>Actinospicaceae</taxon>
        <taxon>Actinospica</taxon>
    </lineage>
</organism>
<proteinExistence type="predicted"/>
<dbReference type="RefSeq" id="WP_212529778.1">
    <property type="nucleotide sequence ID" value="NZ_JAGSOG010000089.1"/>
</dbReference>
<protein>
    <recommendedName>
        <fullName evidence="3">Excreted virulence factor EspC (Type VII ESX diderm)</fullName>
    </recommendedName>
</protein>
<gene>
    <name evidence="1" type="ORF">KDL01_18565</name>
</gene>
<sequence length="108" mass="11279">MGDSFTADPSAIFQLGSEFEDQARALASSVPGFSGSAFSIGEAFGLLGACDGALSKYMAMLKNTVNGLEQLAEVWDRTGQQLQLTARAYLDVDTECAQSFAEIGGGAQ</sequence>